<dbReference type="InterPro" id="IPR013083">
    <property type="entry name" value="Znf_RING/FYVE/PHD"/>
</dbReference>
<name>A0AAJ8MYV4_9TREE</name>
<keyword evidence="3" id="KW-0862">Zinc</keyword>
<feature type="compositionally biased region" description="Low complexity" evidence="5">
    <location>
        <begin position="25"/>
        <end position="45"/>
    </location>
</feature>
<evidence type="ECO:0000256" key="3">
    <source>
        <dbReference type="ARBA" id="ARBA00022833"/>
    </source>
</evidence>
<dbReference type="GO" id="GO:0008270">
    <property type="term" value="F:zinc ion binding"/>
    <property type="evidence" value="ECO:0007669"/>
    <property type="project" value="UniProtKB-KW"/>
</dbReference>
<gene>
    <name evidence="7" type="ORF">CI109_105536</name>
</gene>
<sequence length="121" mass="13209">MSLPSNTPGGAAVIQSSPRSPVIPPTSTASSSSPSRRDSLPSPTRTRSRIMRPHSAGPRVIRTFEEIKVPVKTEEWYEELECGICSQILGASQAIVPCGHTFCGPCLWQWIKTNNVSLRFT</sequence>
<keyword evidence="8" id="KW-1185">Reference proteome</keyword>
<evidence type="ECO:0000259" key="6">
    <source>
        <dbReference type="PROSITE" id="PS50089"/>
    </source>
</evidence>
<dbReference type="GeneID" id="43587556"/>
<evidence type="ECO:0000256" key="5">
    <source>
        <dbReference type="SAM" id="MobiDB-lite"/>
    </source>
</evidence>
<dbReference type="EMBL" id="CP144060">
    <property type="protein sequence ID" value="WWD21055.1"/>
    <property type="molecule type" value="Genomic_DNA"/>
</dbReference>
<keyword evidence="1" id="KW-0479">Metal-binding</keyword>
<keyword evidence="2 4" id="KW-0863">Zinc-finger</keyword>
<dbReference type="InterPro" id="IPR017907">
    <property type="entry name" value="Znf_RING_CS"/>
</dbReference>
<dbReference type="AlphaFoldDB" id="A0AAJ8MYV4"/>
<evidence type="ECO:0000256" key="2">
    <source>
        <dbReference type="ARBA" id="ARBA00022771"/>
    </source>
</evidence>
<proteinExistence type="predicted"/>
<dbReference type="PROSITE" id="PS50089">
    <property type="entry name" value="ZF_RING_2"/>
    <property type="match status" value="1"/>
</dbReference>
<dbReference type="SUPFAM" id="SSF57850">
    <property type="entry name" value="RING/U-box"/>
    <property type="match status" value="1"/>
</dbReference>
<feature type="domain" description="RING-type" evidence="6">
    <location>
        <begin position="82"/>
        <end position="115"/>
    </location>
</feature>
<feature type="compositionally biased region" description="Polar residues" evidence="5">
    <location>
        <begin position="1"/>
        <end position="19"/>
    </location>
</feature>
<dbReference type="RefSeq" id="XP_031862291.2">
    <property type="nucleotide sequence ID" value="XM_032003433.2"/>
</dbReference>
<dbReference type="Pfam" id="PF13923">
    <property type="entry name" value="zf-C3HC4_2"/>
    <property type="match status" value="1"/>
</dbReference>
<feature type="region of interest" description="Disordered" evidence="5">
    <location>
        <begin position="1"/>
        <end position="56"/>
    </location>
</feature>
<dbReference type="PROSITE" id="PS00518">
    <property type="entry name" value="ZF_RING_1"/>
    <property type="match status" value="1"/>
</dbReference>
<protein>
    <recommendedName>
        <fullName evidence="6">RING-type domain-containing protein</fullName>
    </recommendedName>
</protein>
<dbReference type="KEGG" id="ksn:43587556"/>
<evidence type="ECO:0000313" key="7">
    <source>
        <dbReference type="EMBL" id="WWD21055.1"/>
    </source>
</evidence>
<dbReference type="Proteomes" id="UP000322225">
    <property type="component" value="Chromosome 10"/>
</dbReference>
<evidence type="ECO:0000256" key="4">
    <source>
        <dbReference type="PROSITE-ProRule" id="PRU00175"/>
    </source>
</evidence>
<reference evidence="7" key="1">
    <citation type="submission" date="2017-08" db="EMBL/GenBank/DDBJ databases">
        <authorList>
            <person name="Cuomo C."/>
            <person name="Billmyre B."/>
            <person name="Heitman J."/>
        </authorList>
    </citation>
    <scope>NUCLEOTIDE SEQUENCE</scope>
    <source>
        <strain evidence="7">CBS 12478</strain>
    </source>
</reference>
<organism evidence="7 8">
    <name type="scientific">Kwoniella shandongensis</name>
    <dbReference type="NCBI Taxonomy" id="1734106"/>
    <lineage>
        <taxon>Eukaryota</taxon>
        <taxon>Fungi</taxon>
        <taxon>Dikarya</taxon>
        <taxon>Basidiomycota</taxon>
        <taxon>Agaricomycotina</taxon>
        <taxon>Tremellomycetes</taxon>
        <taxon>Tremellales</taxon>
        <taxon>Cryptococcaceae</taxon>
        <taxon>Kwoniella</taxon>
    </lineage>
</organism>
<reference evidence="7" key="2">
    <citation type="submission" date="2024-01" db="EMBL/GenBank/DDBJ databases">
        <title>Comparative genomics of Cryptococcus and Kwoniella reveals pathogenesis evolution and contrasting modes of karyotype evolution via chromosome fusion or intercentromeric recombination.</title>
        <authorList>
            <person name="Coelho M.A."/>
            <person name="David-Palma M."/>
            <person name="Shea T."/>
            <person name="Bowers K."/>
            <person name="McGinley-Smith S."/>
            <person name="Mohammad A.W."/>
            <person name="Gnirke A."/>
            <person name="Yurkov A.M."/>
            <person name="Nowrousian M."/>
            <person name="Sun S."/>
            <person name="Cuomo C.A."/>
            <person name="Heitman J."/>
        </authorList>
    </citation>
    <scope>NUCLEOTIDE SEQUENCE</scope>
    <source>
        <strain evidence="7">CBS 12478</strain>
    </source>
</reference>
<evidence type="ECO:0000313" key="8">
    <source>
        <dbReference type="Proteomes" id="UP000322225"/>
    </source>
</evidence>
<accession>A0AAJ8MYV4</accession>
<dbReference type="InterPro" id="IPR001841">
    <property type="entry name" value="Znf_RING"/>
</dbReference>
<evidence type="ECO:0000256" key="1">
    <source>
        <dbReference type="ARBA" id="ARBA00022723"/>
    </source>
</evidence>
<dbReference type="Gene3D" id="3.30.40.10">
    <property type="entry name" value="Zinc/RING finger domain, C3HC4 (zinc finger)"/>
    <property type="match status" value="1"/>
</dbReference>